<evidence type="ECO:0000313" key="1">
    <source>
        <dbReference type="EMBL" id="GFB06309.1"/>
    </source>
</evidence>
<dbReference type="EMBL" id="BKCJ010544087">
    <property type="protein sequence ID" value="GFB06309.1"/>
    <property type="molecule type" value="Genomic_DNA"/>
</dbReference>
<reference evidence="1" key="1">
    <citation type="journal article" date="2019" name="Sci. Rep.">
        <title>Draft genome of Tanacetum cinerariifolium, the natural source of mosquito coil.</title>
        <authorList>
            <person name="Yamashiro T."/>
            <person name="Shiraishi A."/>
            <person name="Satake H."/>
            <person name="Nakayama K."/>
        </authorList>
    </citation>
    <scope>NUCLEOTIDE SEQUENCE</scope>
</reference>
<dbReference type="AlphaFoldDB" id="A0A699KQF1"/>
<accession>A0A699KQF1</accession>
<protein>
    <submittedName>
        <fullName evidence="1">Uncharacterized protein</fullName>
    </submittedName>
</protein>
<organism evidence="1">
    <name type="scientific">Tanacetum cinerariifolium</name>
    <name type="common">Dalmatian daisy</name>
    <name type="synonym">Chrysanthemum cinerariifolium</name>
    <dbReference type="NCBI Taxonomy" id="118510"/>
    <lineage>
        <taxon>Eukaryota</taxon>
        <taxon>Viridiplantae</taxon>
        <taxon>Streptophyta</taxon>
        <taxon>Embryophyta</taxon>
        <taxon>Tracheophyta</taxon>
        <taxon>Spermatophyta</taxon>
        <taxon>Magnoliopsida</taxon>
        <taxon>eudicotyledons</taxon>
        <taxon>Gunneridae</taxon>
        <taxon>Pentapetalae</taxon>
        <taxon>asterids</taxon>
        <taxon>campanulids</taxon>
        <taxon>Asterales</taxon>
        <taxon>Asteraceae</taxon>
        <taxon>Asteroideae</taxon>
        <taxon>Anthemideae</taxon>
        <taxon>Anthemidinae</taxon>
        <taxon>Tanacetum</taxon>
    </lineage>
</organism>
<comment type="caution">
    <text evidence="1">The sequence shown here is derived from an EMBL/GenBank/DDBJ whole genome shotgun (WGS) entry which is preliminary data.</text>
</comment>
<proteinExistence type="predicted"/>
<name>A0A699KQF1_TANCI</name>
<feature type="non-terminal residue" evidence="1">
    <location>
        <position position="1"/>
    </location>
</feature>
<gene>
    <name evidence="1" type="ORF">Tci_678280</name>
</gene>
<sequence>DVMEMEPDIENMTMEEYLESDEDIDGDKYYKLPPLNPCFQTPQPYINSGSVSPNENDELDIDNMTIEEVSKVMGDVMQSFTSQAIHITPPDDACVVSATNHILDELLKEFGDELLDTTMVDGDADCNPIMDIEDLVQLLAKDPHSSFYEDK</sequence>